<dbReference type="OrthoDB" id="528457at2"/>
<dbReference type="Pfam" id="PF00805">
    <property type="entry name" value="Pentapeptide"/>
    <property type="match status" value="3"/>
</dbReference>
<keyword evidence="3" id="KW-1185">Reference proteome</keyword>
<comment type="caution">
    <text evidence="2">The sequence shown here is derived from an EMBL/GenBank/DDBJ whole genome shotgun (WGS) entry which is preliminary data.</text>
</comment>
<feature type="transmembrane region" description="Helical" evidence="1">
    <location>
        <begin position="157"/>
        <end position="187"/>
    </location>
</feature>
<keyword evidence="1" id="KW-1133">Transmembrane helix</keyword>
<dbReference type="AlphaFoldDB" id="A0A3S1B1S1"/>
<evidence type="ECO:0000313" key="3">
    <source>
        <dbReference type="Proteomes" id="UP000271624"/>
    </source>
</evidence>
<evidence type="ECO:0000256" key="1">
    <source>
        <dbReference type="SAM" id="Phobius"/>
    </source>
</evidence>
<feature type="transmembrane region" description="Helical" evidence="1">
    <location>
        <begin position="57"/>
        <end position="87"/>
    </location>
</feature>
<dbReference type="SUPFAM" id="SSF141571">
    <property type="entry name" value="Pentapeptide repeat-like"/>
    <property type="match status" value="1"/>
</dbReference>
<dbReference type="InterPro" id="IPR001646">
    <property type="entry name" value="5peptide_repeat"/>
</dbReference>
<dbReference type="RefSeq" id="WP_127083754.1">
    <property type="nucleotide sequence ID" value="NZ_RSCL01000014.1"/>
</dbReference>
<feature type="transmembrane region" description="Helical" evidence="1">
    <location>
        <begin position="194"/>
        <end position="215"/>
    </location>
</feature>
<organism evidence="2 3">
    <name type="scientific">Dulcicalothrix desertica PCC 7102</name>
    <dbReference type="NCBI Taxonomy" id="232991"/>
    <lineage>
        <taxon>Bacteria</taxon>
        <taxon>Bacillati</taxon>
        <taxon>Cyanobacteriota</taxon>
        <taxon>Cyanophyceae</taxon>
        <taxon>Nostocales</taxon>
        <taxon>Calotrichaceae</taxon>
        <taxon>Dulcicalothrix</taxon>
    </lineage>
</organism>
<dbReference type="InterPro" id="IPR051082">
    <property type="entry name" value="Pentapeptide-BTB/POZ_domain"/>
</dbReference>
<proteinExistence type="predicted"/>
<dbReference type="PANTHER" id="PTHR14136:SF17">
    <property type="entry name" value="BTB_POZ DOMAIN-CONTAINING PROTEIN KCTD9"/>
    <property type="match status" value="1"/>
</dbReference>
<keyword evidence="1" id="KW-0472">Membrane</keyword>
<feature type="transmembrane region" description="Helical" evidence="1">
    <location>
        <begin position="221"/>
        <end position="246"/>
    </location>
</feature>
<reference evidence="2" key="1">
    <citation type="submission" date="2018-12" db="EMBL/GenBank/DDBJ databases">
        <authorList>
            <person name="Will S."/>
            <person name="Neumann-Schaal M."/>
            <person name="Henke P."/>
        </authorList>
    </citation>
    <scope>NUCLEOTIDE SEQUENCE</scope>
    <source>
        <strain evidence="2">PCC 7102</strain>
    </source>
</reference>
<dbReference type="Gene3D" id="2.160.20.80">
    <property type="entry name" value="E3 ubiquitin-protein ligase SopA"/>
    <property type="match status" value="2"/>
</dbReference>
<accession>A0A3S1B1S1</accession>
<feature type="transmembrane region" description="Helical" evidence="1">
    <location>
        <begin position="93"/>
        <end position="113"/>
    </location>
</feature>
<evidence type="ECO:0000313" key="2">
    <source>
        <dbReference type="EMBL" id="RUT03172.1"/>
    </source>
</evidence>
<evidence type="ECO:0008006" key="4">
    <source>
        <dbReference type="Google" id="ProtNLM"/>
    </source>
</evidence>
<dbReference type="PANTHER" id="PTHR14136">
    <property type="entry name" value="BTB_POZ DOMAIN-CONTAINING PROTEIN KCTD9"/>
    <property type="match status" value="1"/>
</dbReference>
<sequence>MAQDYRRAKLRGKSFKGKDLSGADFSYSNIRGVDFSNANLEGANFSHAKCGLQKRSCLVLIFTALLLSALSGLLSAIGGSLVGILLLDTNRENLYVGIISLAVLLIFFLITLFRGVSAAFGFMALSVTCAGLAAVGWAGIVAVTWAGGTAHAGAMELAQVVAVIVTGAVGVVATILGTVTIAGAVALAGTIAGMIAVTIAISIAAALSGIMAVMAARVNPLAGGVAVAIAVIVILLSAYVGCRALFEDEKQSAIRNLALSTVTRYGTNFQDSNLTDADFTRASVKNANFLRANLTRTCWFEVKKLNQAVVGKSYLANPTIRKIVIHKDLHNQNFDGWDLQGLNLRAANLIDTSLVGAKLNNSDLRNANLMRANLMRSQVDNTDFRTATLTGAYIDNWGITPQTQLEGAECEYIFMRVPTKENPNPQRLPANWEETFKPGEFARFFSPLSSTFN</sequence>
<feature type="transmembrane region" description="Helical" evidence="1">
    <location>
        <begin position="120"/>
        <end position="145"/>
    </location>
</feature>
<reference evidence="2" key="2">
    <citation type="journal article" date="2019" name="Genome Biol. Evol.">
        <title>Day and night: Metabolic profiles and evolutionary relationships of six axenic non-marine cyanobacteria.</title>
        <authorList>
            <person name="Will S.E."/>
            <person name="Henke P."/>
            <person name="Boedeker C."/>
            <person name="Huang S."/>
            <person name="Brinkmann H."/>
            <person name="Rohde M."/>
            <person name="Jarek M."/>
            <person name="Friedl T."/>
            <person name="Seufert S."/>
            <person name="Schumacher M."/>
            <person name="Overmann J."/>
            <person name="Neumann-Schaal M."/>
            <person name="Petersen J."/>
        </authorList>
    </citation>
    <scope>NUCLEOTIDE SEQUENCE [LARGE SCALE GENOMIC DNA]</scope>
    <source>
        <strain evidence="2">PCC 7102</strain>
    </source>
</reference>
<dbReference type="Proteomes" id="UP000271624">
    <property type="component" value="Unassembled WGS sequence"/>
</dbReference>
<gene>
    <name evidence="2" type="ORF">DSM106972_054800</name>
</gene>
<keyword evidence="1" id="KW-0812">Transmembrane</keyword>
<name>A0A3S1B1S1_9CYAN</name>
<protein>
    <recommendedName>
        <fullName evidence="4">Pentapeptide repeat-containing protein</fullName>
    </recommendedName>
</protein>
<dbReference type="EMBL" id="RSCL01000014">
    <property type="protein sequence ID" value="RUT03172.1"/>
    <property type="molecule type" value="Genomic_DNA"/>
</dbReference>